<dbReference type="OrthoDB" id="2673191at2759"/>
<gene>
    <name evidence="1" type="ORF">ALEPTO_LOCUS3762</name>
</gene>
<dbReference type="Proteomes" id="UP000789508">
    <property type="component" value="Unassembled WGS sequence"/>
</dbReference>
<sequence length="119" mass="13761">MVVVQKLMDFFSNKQSQTTMLLALQMKWRDLEPQNINDKLISKEYSKFKNVAREIELDNKLLLILSNYSSTFNKSLLPPSCAIVDKNNFIEYYGKIYSSRAQFAAAYDKVCVNSAELFV</sequence>
<accession>A0A9N9F366</accession>
<protein>
    <submittedName>
        <fullName evidence="1">1774_t:CDS:1</fullName>
    </submittedName>
</protein>
<reference evidence="1" key="1">
    <citation type="submission" date="2021-06" db="EMBL/GenBank/DDBJ databases">
        <authorList>
            <person name="Kallberg Y."/>
            <person name="Tangrot J."/>
            <person name="Rosling A."/>
        </authorList>
    </citation>
    <scope>NUCLEOTIDE SEQUENCE</scope>
    <source>
        <strain evidence="1">FL130A</strain>
    </source>
</reference>
<evidence type="ECO:0000313" key="1">
    <source>
        <dbReference type="EMBL" id="CAG8506743.1"/>
    </source>
</evidence>
<dbReference type="AlphaFoldDB" id="A0A9N9F366"/>
<keyword evidence="2" id="KW-1185">Reference proteome</keyword>
<proteinExistence type="predicted"/>
<comment type="caution">
    <text evidence="1">The sequence shown here is derived from an EMBL/GenBank/DDBJ whole genome shotgun (WGS) entry which is preliminary data.</text>
</comment>
<evidence type="ECO:0000313" key="2">
    <source>
        <dbReference type="Proteomes" id="UP000789508"/>
    </source>
</evidence>
<dbReference type="EMBL" id="CAJVPS010000751">
    <property type="protein sequence ID" value="CAG8506743.1"/>
    <property type="molecule type" value="Genomic_DNA"/>
</dbReference>
<name>A0A9N9F366_9GLOM</name>
<organism evidence="1 2">
    <name type="scientific">Ambispora leptoticha</name>
    <dbReference type="NCBI Taxonomy" id="144679"/>
    <lineage>
        <taxon>Eukaryota</taxon>
        <taxon>Fungi</taxon>
        <taxon>Fungi incertae sedis</taxon>
        <taxon>Mucoromycota</taxon>
        <taxon>Glomeromycotina</taxon>
        <taxon>Glomeromycetes</taxon>
        <taxon>Archaeosporales</taxon>
        <taxon>Ambisporaceae</taxon>
        <taxon>Ambispora</taxon>
    </lineage>
</organism>